<sequence length="191" mass="22336">MGAYRQESVEFKLGQSGNLDDSRNEKVEMEVFEMLQPHENIKEVLVKDYGGTRFPSWIGSPLFFNMLVLEISNCTKCQILSPLGQLSSLKDLTVEGIKSVGEEFYRDMSSSNLPFPSLETLKFENMSQWEVWYEAIKCCFRHLQNIEICYFPKLRRFSHRFPSLKRMFINGCQQFEAHPRILTLDSLKQSR</sequence>
<reference evidence="2" key="1">
    <citation type="journal article" date="2023" name="Plant J.">
        <title>Genome sequences and population genomics provide insights into the demographic history, inbreeding, and mutation load of two 'living fossil' tree species of Dipteronia.</title>
        <authorList>
            <person name="Feng Y."/>
            <person name="Comes H.P."/>
            <person name="Chen J."/>
            <person name="Zhu S."/>
            <person name="Lu R."/>
            <person name="Zhang X."/>
            <person name="Li P."/>
            <person name="Qiu J."/>
            <person name="Olsen K.M."/>
            <person name="Qiu Y."/>
        </authorList>
    </citation>
    <scope>NUCLEOTIDE SEQUENCE</scope>
    <source>
        <strain evidence="2">NBL</strain>
    </source>
</reference>
<dbReference type="SUPFAM" id="SSF52058">
    <property type="entry name" value="L domain-like"/>
    <property type="match status" value="1"/>
</dbReference>
<dbReference type="AlphaFoldDB" id="A0AAE0B255"/>
<dbReference type="InterPro" id="IPR032675">
    <property type="entry name" value="LRR_dom_sf"/>
</dbReference>
<dbReference type="Pfam" id="PF25019">
    <property type="entry name" value="LRR_R13L1-DRL21"/>
    <property type="match status" value="1"/>
</dbReference>
<name>A0AAE0B255_9ROSI</name>
<dbReference type="Proteomes" id="UP001281410">
    <property type="component" value="Unassembled WGS sequence"/>
</dbReference>
<evidence type="ECO:0000313" key="2">
    <source>
        <dbReference type="EMBL" id="KAK3228686.1"/>
    </source>
</evidence>
<keyword evidence="3" id="KW-1185">Reference proteome</keyword>
<comment type="caution">
    <text evidence="2">The sequence shown here is derived from an EMBL/GenBank/DDBJ whole genome shotgun (WGS) entry which is preliminary data.</text>
</comment>
<dbReference type="PANTHER" id="PTHR47186">
    <property type="entry name" value="LEUCINE-RICH REPEAT-CONTAINING PROTEIN 57"/>
    <property type="match status" value="1"/>
</dbReference>
<organism evidence="2 3">
    <name type="scientific">Dipteronia sinensis</name>
    <dbReference type="NCBI Taxonomy" id="43782"/>
    <lineage>
        <taxon>Eukaryota</taxon>
        <taxon>Viridiplantae</taxon>
        <taxon>Streptophyta</taxon>
        <taxon>Embryophyta</taxon>
        <taxon>Tracheophyta</taxon>
        <taxon>Spermatophyta</taxon>
        <taxon>Magnoliopsida</taxon>
        <taxon>eudicotyledons</taxon>
        <taxon>Gunneridae</taxon>
        <taxon>Pentapetalae</taxon>
        <taxon>rosids</taxon>
        <taxon>malvids</taxon>
        <taxon>Sapindales</taxon>
        <taxon>Sapindaceae</taxon>
        <taxon>Hippocastanoideae</taxon>
        <taxon>Acereae</taxon>
        <taxon>Dipteronia</taxon>
    </lineage>
</organism>
<dbReference type="Gene3D" id="3.80.10.10">
    <property type="entry name" value="Ribonuclease Inhibitor"/>
    <property type="match status" value="1"/>
</dbReference>
<dbReference type="EMBL" id="JANJYJ010000001">
    <property type="protein sequence ID" value="KAK3228686.1"/>
    <property type="molecule type" value="Genomic_DNA"/>
</dbReference>
<dbReference type="PANTHER" id="PTHR47186:SF3">
    <property type="entry name" value="OS09G0267800 PROTEIN"/>
    <property type="match status" value="1"/>
</dbReference>
<dbReference type="InterPro" id="IPR056789">
    <property type="entry name" value="LRR_R13L1-DRL21"/>
</dbReference>
<protein>
    <recommendedName>
        <fullName evidence="1">R13L1/DRL21-like LRR repeat region domain-containing protein</fullName>
    </recommendedName>
</protein>
<evidence type="ECO:0000259" key="1">
    <source>
        <dbReference type="Pfam" id="PF25019"/>
    </source>
</evidence>
<gene>
    <name evidence="2" type="ORF">Dsin_000567</name>
</gene>
<proteinExistence type="predicted"/>
<feature type="domain" description="R13L1/DRL21-like LRR repeat region" evidence="1">
    <location>
        <begin position="17"/>
        <end position="96"/>
    </location>
</feature>
<evidence type="ECO:0000313" key="3">
    <source>
        <dbReference type="Proteomes" id="UP001281410"/>
    </source>
</evidence>
<accession>A0AAE0B255</accession>